<protein>
    <submittedName>
        <fullName evidence="2">Uncharacterized protein</fullName>
    </submittedName>
</protein>
<name>A0AAD6VIA0_9AGAR</name>
<reference evidence="2" key="1">
    <citation type="submission" date="2023-03" db="EMBL/GenBank/DDBJ databases">
        <title>Massive genome expansion in bonnet fungi (Mycena s.s.) driven by repeated elements and novel gene families across ecological guilds.</title>
        <authorList>
            <consortium name="Lawrence Berkeley National Laboratory"/>
            <person name="Harder C.B."/>
            <person name="Miyauchi S."/>
            <person name="Viragh M."/>
            <person name="Kuo A."/>
            <person name="Thoen E."/>
            <person name="Andreopoulos B."/>
            <person name="Lu D."/>
            <person name="Skrede I."/>
            <person name="Drula E."/>
            <person name="Henrissat B."/>
            <person name="Morin E."/>
            <person name="Kohler A."/>
            <person name="Barry K."/>
            <person name="LaButti K."/>
            <person name="Morin E."/>
            <person name="Salamov A."/>
            <person name="Lipzen A."/>
            <person name="Mereny Z."/>
            <person name="Hegedus B."/>
            <person name="Baldrian P."/>
            <person name="Stursova M."/>
            <person name="Weitz H."/>
            <person name="Taylor A."/>
            <person name="Grigoriev I.V."/>
            <person name="Nagy L.G."/>
            <person name="Martin F."/>
            <person name="Kauserud H."/>
        </authorList>
    </citation>
    <scope>NUCLEOTIDE SEQUENCE</scope>
    <source>
        <strain evidence="2">9144</strain>
    </source>
</reference>
<evidence type="ECO:0000256" key="1">
    <source>
        <dbReference type="SAM" id="SignalP"/>
    </source>
</evidence>
<comment type="caution">
    <text evidence="2">The sequence shown here is derived from an EMBL/GenBank/DDBJ whole genome shotgun (WGS) entry which is preliminary data.</text>
</comment>
<evidence type="ECO:0000313" key="2">
    <source>
        <dbReference type="EMBL" id="KAJ7213853.1"/>
    </source>
</evidence>
<dbReference type="AlphaFoldDB" id="A0AAD6VIA0"/>
<dbReference type="Proteomes" id="UP001219525">
    <property type="component" value="Unassembled WGS sequence"/>
</dbReference>
<feature type="chain" id="PRO_5041940708" evidence="1">
    <location>
        <begin position="17"/>
        <end position="214"/>
    </location>
</feature>
<dbReference type="EMBL" id="JARJCW010000020">
    <property type="protein sequence ID" value="KAJ7213853.1"/>
    <property type="molecule type" value="Genomic_DNA"/>
</dbReference>
<feature type="signal peptide" evidence="1">
    <location>
        <begin position="1"/>
        <end position="16"/>
    </location>
</feature>
<organism evidence="2 3">
    <name type="scientific">Mycena pura</name>
    <dbReference type="NCBI Taxonomy" id="153505"/>
    <lineage>
        <taxon>Eukaryota</taxon>
        <taxon>Fungi</taxon>
        <taxon>Dikarya</taxon>
        <taxon>Basidiomycota</taxon>
        <taxon>Agaricomycotina</taxon>
        <taxon>Agaricomycetes</taxon>
        <taxon>Agaricomycetidae</taxon>
        <taxon>Agaricales</taxon>
        <taxon>Marasmiineae</taxon>
        <taxon>Mycenaceae</taxon>
        <taxon>Mycena</taxon>
    </lineage>
</organism>
<keyword evidence="3" id="KW-1185">Reference proteome</keyword>
<sequence>MLWAPILLFCSVAVGALNLNVSSLTAILGGNIGNMCAVQADTGDTRIIYQELPSNNIMQIAISGPFATTASITSPLVSIPGANVLFGTPLACFQVGPGFTIVGHTSLHRISTRINAHLLRQQGFYYLAPDFTVNELYFSLADRQVHGVPGNACSDCIQTDGFIASRNTVGMYALATAEGGRRVGFLSSDQDALVEADKAATGEPYVFTRLPPTV</sequence>
<proteinExistence type="predicted"/>
<accession>A0AAD6VIA0</accession>
<gene>
    <name evidence="2" type="ORF">GGX14DRAFT_617464</name>
</gene>
<evidence type="ECO:0000313" key="3">
    <source>
        <dbReference type="Proteomes" id="UP001219525"/>
    </source>
</evidence>
<keyword evidence="1" id="KW-0732">Signal</keyword>